<feature type="transmembrane region" description="Helical" evidence="9">
    <location>
        <begin position="620"/>
        <end position="641"/>
    </location>
</feature>
<dbReference type="PROSITE" id="PS00018">
    <property type="entry name" value="EF_HAND_1"/>
    <property type="match status" value="1"/>
</dbReference>
<evidence type="ECO:0000313" key="13">
    <source>
        <dbReference type="EnsemblProtists" id="EKX43050"/>
    </source>
</evidence>
<gene>
    <name evidence="12" type="ORF">GUITHDRAFT_164008</name>
</gene>
<dbReference type="GO" id="GO:0005251">
    <property type="term" value="F:delayed rectifier potassium channel activity"/>
    <property type="evidence" value="ECO:0007669"/>
    <property type="project" value="TreeGrafter"/>
</dbReference>
<name>L1J4N1_GUITC</name>
<dbReference type="Gene3D" id="3.40.190.10">
    <property type="entry name" value="Periplasmic binding protein-like II"/>
    <property type="match status" value="2"/>
</dbReference>
<reference evidence="13" key="3">
    <citation type="submission" date="2016-03" db="UniProtKB">
        <authorList>
            <consortium name="EnsemblProtists"/>
        </authorList>
    </citation>
    <scope>IDENTIFICATION</scope>
</reference>
<keyword evidence="7 9" id="KW-0472">Membrane</keyword>
<dbReference type="InterPro" id="IPR018247">
    <property type="entry name" value="EF_Hand_1_Ca_BS"/>
</dbReference>
<keyword evidence="6" id="KW-0406">Ion transport</keyword>
<dbReference type="InterPro" id="IPR028325">
    <property type="entry name" value="VG_K_chnl"/>
</dbReference>
<proteinExistence type="predicted"/>
<comment type="subcellular location">
    <subcellularLocation>
        <location evidence="1">Membrane</location>
        <topology evidence="1">Multi-pass membrane protein</topology>
    </subcellularLocation>
</comment>
<feature type="transmembrane region" description="Helical" evidence="9">
    <location>
        <begin position="653"/>
        <end position="671"/>
    </location>
</feature>
<dbReference type="GeneID" id="17299675"/>
<dbReference type="SUPFAM" id="SSF81324">
    <property type="entry name" value="Voltage-gated potassium channels"/>
    <property type="match status" value="1"/>
</dbReference>
<evidence type="ECO:0000256" key="2">
    <source>
        <dbReference type="ARBA" id="ARBA00022448"/>
    </source>
</evidence>
<dbReference type="Gene3D" id="1.10.287.70">
    <property type="match status" value="1"/>
</dbReference>
<evidence type="ECO:0000256" key="9">
    <source>
        <dbReference type="SAM" id="Phobius"/>
    </source>
</evidence>
<dbReference type="SUPFAM" id="SSF53850">
    <property type="entry name" value="Periplasmic binding protein-like II"/>
    <property type="match status" value="1"/>
</dbReference>
<evidence type="ECO:0000256" key="6">
    <source>
        <dbReference type="ARBA" id="ARBA00023065"/>
    </source>
</evidence>
<dbReference type="PANTHER" id="PTHR11537">
    <property type="entry name" value="VOLTAGE-GATED POTASSIUM CHANNEL"/>
    <property type="match status" value="1"/>
</dbReference>
<accession>L1J4N1</accession>
<sequence length="992" mass="110009">MTVKALLAIASIAVTWIPAPSTAQGSPGLCCKDATDCFRPGDWRQIFQCPASHWNKHMPHPPWEWYKLTNASGAQKICSGGSKEWHACVADSECPGGTCSIVPLPADKYVHEYMSCCMQCVWNLQYPIGDPIQVTSGPLLNETSELGVIPKYLNCSVFPDEFRQLDSSSAGHPAGYLSMSELEQGFFSQIPNKQMIDANFLNASVMFAIADLNKDGLLSYEEYVILRHFWTPFLLSSTAPAPIDNENTLAMGPLGGVFVDNSTVSVWVVTANNLLLRLYIANGWSSARTRQPQPGEELFYQQNADLDGSTRISLEEHYFRVFADINGNGVLERWEYNLSLYDKSTSAGGNFQGWASWADHDLNDDGVVTFIERKRIFADRNADNFINLTEWKLADFPTAYGPYQGHKGSNGMIGKEQYAFYSLYHYCTLRSSTAYASYSSSYPWSSQCPLVFAILNDTSFFRDALEKQQFDLGTLQVDPNLAGFVYRVLNNVTRRLGWQGTLKVLPNPHRELQGAATDLSSYNITPPNIYSRSFNLAVITEYTNVPSEWLCTSSLWPDDGLSVVVRSEDQSISLYTVLAEMIVSPQFVNFFCSLFFTVLIVGHVIWIIERWTNETIFRPFYAEGVIDGLWWAMVTMTTVGYGDKAPVSEIGKLFGIFWLIFGLIVFGTFSSQVTSFIGDQLAVNNIADADSLAGFVVGVLNRTSSLNLDLQYGFTSTVCDSVKTCVDKLANNQLDALLLPRADVVNYFRSSQLAFTLCGNQLKFVGGSVTSSVVILLQPAIRVCTYGQSVYAATYLMNAIDSTVQAMTQDGTMSSIVAEERDFIYPPAVTDASCGSSSLWNVPLIIAALVLLFVYGCLVNIQDGGVLRSVLSALLPRLFPPVIEEEEGVMAVLRQPSFKKRKLDAFSVEFPQPLRKKEVEPLVHASKLLGVFSAMQSSDIRSINQEVSDYSHVLKQIARLFVFCFVLLLVIYGILLGVIAAAWGSKLQVRKP</sequence>
<keyword evidence="5 9" id="KW-1133">Transmembrane helix</keyword>
<dbReference type="GO" id="GO:0015276">
    <property type="term" value="F:ligand-gated monoatomic ion channel activity"/>
    <property type="evidence" value="ECO:0007669"/>
    <property type="project" value="InterPro"/>
</dbReference>
<dbReference type="InterPro" id="IPR011992">
    <property type="entry name" value="EF-hand-dom_pair"/>
</dbReference>
<feature type="signal peptide" evidence="10">
    <location>
        <begin position="1"/>
        <end position="23"/>
    </location>
</feature>
<evidence type="ECO:0000313" key="14">
    <source>
        <dbReference type="Proteomes" id="UP000011087"/>
    </source>
</evidence>
<dbReference type="Proteomes" id="UP000011087">
    <property type="component" value="Unassembled WGS sequence"/>
</dbReference>
<dbReference type="Pfam" id="PF07885">
    <property type="entry name" value="Ion_trans_2"/>
    <property type="match status" value="1"/>
</dbReference>
<feature type="domain" description="Potassium channel" evidence="11">
    <location>
        <begin position="597"/>
        <end position="677"/>
    </location>
</feature>
<evidence type="ECO:0000256" key="8">
    <source>
        <dbReference type="ARBA" id="ARBA00023303"/>
    </source>
</evidence>
<dbReference type="OrthoDB" id="5953876at2759"/>
<dbReference type="HOGENOM" id="CLU_336016_0_0_1"/>
<dbReference type="GO" id="GO:0008076">
    <property type="term" value="C:voltage-gated potassium channel complex"/>
    <property type="evidence" value="ECO:0007669"/>
    <property type="project" value="InterPro"/>
</dbReference>
<dbReference type="Gene3D" id="1.10.238.10">
    <property type="entry name" value="EF-hand"/>
    <property type="match status" value="1"/>
</dbReference>
<protein>
    <recommendedName>
        <fullName evidence="11">Potassium channel domain-containing protein</fullName>
    </recommendedName>
</protein>
<evidence type="ECO:0000256" key="5">
    <source>
        <dbReference type="ARBA" id="ARBA00022989"/>
    </source>
</evidence>
<dbReference type="EnsemblProtists" id="EKX43050">
    <property type="protein sequence ID" value="EKX43050"/>
    <property type="gene ID" value="GUITHDRAFT_164008"/>
</dbReference>
<evidence type="ECO:0000256" key="10">
    <source>
        <dbReference type="SAM" id="SignalP"/>
    </source>
</evidence>
<evidence type="ECO:0000256" key="3">
    <source>
        <dbReference type="ARBA" id="ARBA00022692"/>
    </source>
</evidence>
<keyword evidence="14" id="KW-1185">Reference proteome</keyword>
<dbReference type="GO" id="GO:0001508">
    <property type="term" value="P:action potential"/>
    <property type="evidence" value="ECO:0007669"/>
    <property type="project" value="TreeGrafter"/>
</dbReference>
<dbReference type="InterPro" id="IPR013099">
    <property type="entry name" value="K_chnl_dom"/>
</dbReference>
<evidence type="ECO:0000256" key="7">
    <source>
        <dbReference type="ARBA" id="ARBA00023136"/>
    </source>
</evidence>
<evidence type="ECO:0000259" key="11">
    <source>
        <dbReference type="Pfam" id="PF07885"/>
    </source>
</evidence>
<keyword evidence="4" id="KW-0106">Calcium</keyword>
<dbReference type="AlphaFoldDB" id="L1J4N1"/>
<evidence type="ECO:0000256" key="4">
    <source>
        <dbReference type="ARBA" id="ARBA00022837"/>
    </source>
</evidence>
<dbReference type="EMBL" id="JH993013">
    <property type="protein sequence ID" value="EKX43050.1"/>
    <property type="molecule type" value="Genomic_DNA"/>
</dbReference>
<dbReference type="PANTHER" id="PTHR11537:SF252">
    <property type="entry name" value="POTASSIUM VOLTAGE-GATED CHANNEL PROTEIN SHAW"/>
    <property type="match status" value="1"/>
</dbReference>
<keyword evidence="8" id="KW-0407">Ion channel</keyword>
<keyword evidence="10" id="KW-0732">Signal</keyword>
<dbReference type="RefSeq" id="XP_005830030.1">
    <property type="nucleotide sequence ID" value="XM_005829973.1"/>
</dbReference>
<dbReference type="eggNOG" id="ENOG502SFV4">
    <property type="taxonomic scope" value="Eukaryota"/>
</dbReference>
<reference evidence="12 14" key="1">
    <citation type="journal article" date="2012" name="Nature">
        <title>Algal genomes reveal evolutionary mosaicism and the fate of nucleomorphs.</title>
        <authorList>
            <consortium name="DOE Joint Genome Institute"/>
            <person name="Curtis B.A."/>
            <person name="Tanifuji G."/>
            <person name="Burki F."/>
            <person name="Gruber A."/>
            <person name="Irimia M."/>
            <person name="Maruyama S."/>
            <person name="Arias M.C."/>
            <person name="Ball S.G."/>
            <person name="Gile G.H."/>
            <person name="Hirakawa Y."/>
            <person name="Hopkins J.F."/>
            <person name="Kuo A."/>
            <person name="Rensing S.A."/>
            <person name="Schmutz J."/>
            <person name="Symeonidi A."/>
            <person name="Elias M."/>
            <person name="Eveleigh R.J."/>
            <person name="Herman E.K."/>
            <person name="Klute M.J."/>
            <person name="Nakayama T."/>
            <person name="Obornik M."/>
            <person name="Reyes-Prieto A."/>
            <person name="Armbrust E.V."/>
            <person name="Aves S.J."/>
            <person name="Beiko R.G."/>
            <person name="Coutinho P."/>
            <person name="Dacks J.B."/>
            <person name="Durnford D.G."/>
            <person name="Fast N.M."/>
            <person name="Green B.R."/>
            <person name="Grisdale C.J."/>
            <person name="Hempel F."/>
            <person name="Henrissat B."/>
            <person name="Hoppner M.P."/>
            <person name="Ishida K."/>
            <person name="Kim E."/>
            <person name="Koreny L."/>
            <person name="Kroth P.G."/>
            <person name="Liu Y."/>
            <person name="Malik S.B."/>
            <person name="Maier U.G."/>
            <person name="McRose D."/>
            <person name="Mock T."/>
            <person name="Neilson J.A."/>
            <person name="Onodera N.T."/>
            <person name="Poole A.M."/>
            <person name="Pritham E.J."/>
            <person name="Richards T.A."/>
            <person name="Rocap G."/>
            <person name="Roy S.W."/>
            <person name="Sarai C."/>
            <person name="Schaack S."/>
            <person name="Shirato S."/>
            <person name="Slamovits C.H."/>
            <person name="Spencer D.F."/>
            <person name="Suzuki S."/>
            <person name="Worden A.Z."/>
            <person name="Zauner S."/>
            <person name="Barry K."/>
            <person name="Bell C."/>
            <person name="Bharti A.K."/>
            <person name="Crow J.A."/>
            <person name="Grimwood J."/>
            <person name="Kramer R."/>
            <person name="Lindquist E."/>
            <person name="Lucas S."/>
            <person name="Salamov A."/>
            <person name="McFadden G.I."/>
            <person name="Lane C.E."/>
            <person name="Keeling P.J."/>
            <person name="Gray M.W."/>
            <person name="Grigoriev I.V."/>
            <person name="Archibald J.M."/>
        </authorList>
    </citation>
    <scope>NUCLEOTIDE SEQUENCE</scope>
    <source>
        <strain evidence="12 14">CCMP2712</strain>
    </source>
</reference>
<keyword evidence="2" id="KW-0813">Transport</keyword>
<dbReference type="PaxDb" id="55529-EKX43050"/>
<organism evidence="12">
    <name type="scientific">Guillardia theta (strain CCMP2712)</name>
    <name type="common">Cryptophyte</name>
    <dbReference type="NCBI Taxonomy" id="905079"/>
    <lineage>
        <taxon>Eukaryota</taxon>
        <taxon>Cryptophyceae</taxon>
        <taxon>Pyrenomonadales</taxon>
        <taxon>Geminigeraceae</taxon>
        <taxon>Guillardia</taxon>
    </lineage>
</organism>
<reference evidence="14" key="2">
    <citation type="submission" date="2012-11" db="EMBL/GenBank/DDBJ databases">
        <authorList>
            <person name="Kuo A."/>
            <person name="Curtis B.A."/>
            <person name="Tanifuji G."/>
            <person name="Burki F."/>
            <person name="Gruber A."/>
            <person name="Irimia M."/>
            <person name="Maruyama S."/>
            <person name="Arias M.C."/>
            <person name="Ball S.G."/>
            <person name="Gile G.H."/>
            <person name="Hirakawa Y."/>
            <person name="Hopkins J.F."/>
            <person name="Rensing S.A."/>
            <person name="Schmutz J."/>
            <person name="Symeonidi A."/>
            <person name="Elias M."/>
            <person name="Eveleigh R.J."/>
            <person name="Herman E.K."/>
            <person name="Klute M.J."/>
            <person name="Nakayama T."/>
            <person name="Obornik M."/>
            <person name="Reyes-Prieto A."/>
            <person name="Armbrust E.V."/>
            <person name="Aves S.J."/>
            <person name="Beiko R.G."/>
            <person name="Coutinho P."/>
            <person name="Dacks J.B."/>
            <person name="Durnford D.G."/>
            <person name="Fast N.M."/>
            <person name="Green B.R."/>
            <person name="Grisdale C."/>
            <person name="Hempe F."/>
            <person name="Henrissat B."/>
            <person name="Hoppner M.P."/>
            <person name="Ishida K.-I."/>
            <person name="Kim E."/>
            <person name="Koreny L."/>
            <person name="Kroth P.G."/>
            <person name="Liu Y."/>
            <person name="Malik S.-B."/>
            <person name="Maier U.G."/>
            <person name="McRose D."/>
            <person name="Mock T."/>
            <person name="Neilson J.A."/>
            <person name="Onodera N.T."/>
            <person name="Poole A.M."/>
            <person name="Pritham E.J."/>
            <person name="Richards T.A."/>
            <person name="Rocap G."/>
            <person name="Roy S.W."/>
            <person name="Sarai C."/>
            <person name="Schaack S."/>
            <person name="Shirato S."/>
            <person name="Slamovits C.H."/>
            <person name="Spencer D.F."/>
            <person name="Suzuki S."/>
            <person name="Worden A.Z."/>
            <person name="Zauner S."/>
            <person name="Barry K."/>
            <person name="Bell C."/>
            <person name="Bharti A.K."/>
            <person name="Crow J.A."/>
            <person name="Grimwood J."/>
            <person name="Kramer R."/>
            <person name="Lindquist E."/>
            <person name="Lucas S."/>
            <person name="Salamov A."/>
            <person name="McFadden G.I."/>
            <person name="Lane C.E."/>
            <person name="Keeling P.J."/>
            <person name="Gray M.W."/>
            <person name="Grigoriev I.V."/>
            <person name="Archibald J.M."/>
        </authorList>
    </citation>
    <scope>NUCLEOTIDE SEQUENCE</scope>
    <source>
        <strain evidence="14">CCMP2712</strain>
    </source>
</reference>
<dbReference type="SUPFAM" id="SSF47473">
    <property type="entry name" value="EF-hand"/>
    <property type="match status" value="1"/>
</dbReference>
<evidence type="ECO:0000256" key="1">
    <source>
        <dbReference type="ARBA" id="ARBA00004141"/>
    </source>
</evidence>
<feature type="chain" id="PRO_5008770940" description="Potassium channel domain-containing protein" evidence="10">
    <location>
        <begin position="24"/>
        <end position="992"/>
    </location>
</feature>
<keyword evidence="3 9" id="KW-0812">Transmembrane</keyword>
<dbReference type="KEGG" id="gtt:GUITHDRAFT_164008"/>
<evidence type="ECO:0000313" key="12">
    <source>
        <dbReference type="EMBL" id="EKX43050.1"/>
    </source>
</evidence>
<feature type="transmembrane region" description="Helical" evidence="9">
    <location>
        <begin position="960"/>
        <end position="983"/>
    </location>
</feature>
<feature type="transmembrane region" description="Helical" evidence="9">
    <location>
        <begin position="839"/>
        <end position="861"/>
    </location>
</feature>
<feature type="transmembrane region" description="Helical" evidence="9">
    <location>
        <begin position="587"/>
        <end position="608"/>
    </location>
</feature>